<dbReference type="AlphaFoldDB" id="A0A6N3D6T6"/>
<feature type="region of interest" description="Disordered" evidence="1">
    <location>
        <begin position="21"/>
        <end position="43"/>
    </location>
</feature>
<gene>
    <name evidence="2" type="ORF">CSLFYP84_01688</name>
</gene>
<name>A0A6N3D6T6_CLOSY</name>
<feature type="compositionally biased region" description="Basic and acidic residues" evidence="1">
    <location>
        <begin position="21"/>
        <end position="34"/>
    </location>
</feature>
<organism evidence="2">
    <name type="scientific">Clostridium symbiosum</name>
    <name type="common">Bacteroides symbiosus</name>
    <dbReference type="NCBI Taxonomy" id="1512"/>
    <lineage>
        <taxon>Bacteria</taxon>
        <taxon>Bacillati</taxon>
        <taxon>Bacillota</taxon>
        <taxon>Clostridia</taxon>
        <taxon>Lachnospirales</taxon>
        <taxon>Lachnospiraceae</taxon>
        <taxon>Otoolea</taxon>
    </lineage>
</organism>
<protein>
    <submittedName>
        <fullName evidence="2">Uncharacterized protein</fullName>
    </submittedName>
</protein>
<sequence>MTIGIVVAGVGVNGIIMESRGEARGEANRDKSEGESETGNWNKGSFVSPKILWTIIMVGMVMKLVLQAATNI</sequence>
<evidence type="ECO:0000313" key="2">
    <source>
        <dbReference type="EMBL" id="VYU24846.1"/>
    </source>
</evidence>
<proteinExistence type="predicted"/>
<reference evidence="2" key="1">
    <citation type="submission" date="2019-11" db="EMBL/GenBank/DDBJ databases">
        <authorList>
            <person name="Feng L."/>
        </authorList>
    </citation>
    <scope>NUCLEOTIDE SEQUENCE</scope>
    <source>
        <strain evidence="2">CsymbiosumLFYP84</strain>
    </source>
</reference>
<dbReference type="EMBL" id="CACRUA010000022">
    <property type="protein sequence ID" value="VYU24846.1"/>
    <property type="molecule type" value="Genomic_DNA"/>
</dbReference>
<accession>A0A6N3D6T6</accession>
<evidence type="ECO:0000256" key="1">
    <source>
        <dbReference type="SAM" id="MobiDB-lite"/>
    </source>
</evidence>